<gene>
    <name evidence="2" type="primary">7</name>
    <name evidence="2" type="ORF">SEA_LUCKY10_7</name>
</gene>
<name>A0A142KAW7_9CAUD</name>
<sequence length="50" mass="5517">MRLRHKAHGVIANVDDETAELLLAGPWEHADAAPKRRTGQRAKPAEDSDD</sequence>
<evidence type="ECO:0000313" key="3">
    <source>
        <dbReference type="Proteomes" id="UP000201844"/>
    </source>
</evidence>
<organism evidence="2 3">
    <name type="scientific">Gordonia phage Lucky10</name>
    <dbReference type="NCBI Taxonomy" id="1821557"/>
    <lineage>
        <taxon>Viruses</taxon>
        <taxon>Duplodnaviria</taxon>
        <taxon>Heunggongvirae</taxon>
        <taxon>Uroviricota</taxon>
        <taxon>Caudoviricetes</taxon>
        <taxon>Luckytenvirus</taxon>
        <taxon>Luckytenvirus lucky10</taxon>
    </lineage>
</organism>
<dbReference type="Pfam" id="PF23976">
    <property type="entry name" value="DUF7302"/>
    <property type="match status" value="1"/>
</dbReference>
<proteinExistence type="predicted"/>
<feature type="region of interest" description="Disordered" evidence="1">
    <location>
        <begin position="25"/>
        <end position="50"/>
    </location>
</feature>
<dbReference type="Proteomes" id="UP000201844">
    <property type="component" value="Segment"/>
</dbReference>
<keyword evidence="3" id="KW-1185">Reference proteome</keyword>
<evidence type="ECO:0000256" key="1">
    <source>
        <dbReference type="SAM" id="MobiDB-lite"/>
    </source>
</evidence>
<dbReference type="GeneID" id="29123273"/>
<protein>
    <recommendedName>
        <fullName evidence="4">Head-to-tail connector protein</fullName>
    </recommendedName>
</protein>
<evidence type="ECO:0008006" key="4">
    <source>
        <dbReference type="Google" id="ProtNLM"/>
    </source>
</evidence>
<evidence type="ECO:0000313" key="2">
    <source>
        <dbReference type="EMBL" id="AMS03250.1"/>
    </source>
</evidence>
<dbReference type="InterPro" id="IPR055726">
    <property type="entry name" value="DUF7302"/>
</dbReference>
<dbReference type="EMBL" id="KU963256">
    <property type="protein sequence ID" value="AMS03250.1"/>
    <property type="molecule type" value="Genomic_DNA"/>
</dbReference>
<reference evidence="3" key="1">
    <citation type="submission" date="2016-03" db="EMBL/GenBank/DDBJ databases">
        <authorList>
            <person name="Ploux O."/>
        </authorList>
    </citation>
    <scope>NUCLEOTIDE SEQUENCE [LARGE SCALE GENOMIC DNA]</scope>
</reference>
<dbReference type="KEGG" id="vg:29123273"/>
<accession>A0A142KAW7</accession>
<dbReference type="RefSeq" id="YP_009304266.1">
    <property type="nucleotide sequence ID" value="NC_031267.1"/>
</dbReference>